<accession>A0AAV2YZ32</accession>
<keyword evidence="2" id="KW-1185">Reference proteome</keyword>
<comment type="caution">
    <text evidence="1">The sequence shown here is derived from an EMBL/GenBank/DDBJ whole genome shotgun (WGS) entry which is preliminary data.</text>
</comment>
<proteinExistence type="predicted"/>
<dbReference type="EMBL" id="DAKRPA010000101">
    <property type="protein sequence ID" value="DAZ98623.1"/>
    <property type="molecule type" value="Genomic_DNA"/>
</dbReference>
<sequence>MVPKKPSLFSRIISSSLRSSSVYSSWHLPRPIQKVSQLCQKGGSTPILSWLAGWVSRDCPDRWHLDKDRAEVLRATSISWRCGGH</sequence>
<evidence type="ECO:0000313" key="2">
    <source>
        <dbReference type="Proteomes" id="UP001146120"/>
    </source>
</evidence>
<name>A0AAV2YZ32_9STRA</name>
<protein>
    <submittedName>
        <fullName evidence="1">Uncharacterized protein</fullName>
    </submittedName>
</protein>
<organism evidence="1 2">
    <name type="scientific">Lagenidium giganteum</name>
    <dbReference type="NCBI Taxonomy" id="4803"/>
    <lineage>
        <taxon>Eukaryota</taxon>
        <taxon>Sar</taxon>
        <taxon>Stramenopiles</taxon>
        <taxon>Oomycota</taxon>
        <taxon>Peronosporomycetes</taxon>
        <taxon>Pythiales</taxon>
        <taxon>Pythiaceae</taxon>
    </lineage>
</organism>
<reference evidence="1" key="1">
    <citation type="submission" date="2022-11" db="EMBL/GenBank/DDBJ databases">
        <authorList>
            <person name="Morgan W.R."/>
            <person name="Tartar A."/>
        </authorList>
    </citation>
    <scope>NUCLEOTIDE SEQUENCE</scope>
    <source>
        <strain evidence="1">ARSEF 373</strain>
    </source>
</reference>
<reference evidence="1" key="2">
    <citation type="journal article" date="2023" name="Microbiol Resour">
        <title>Decontamination and Annotation of the Draft Genome Sequence of the Oomycete Lagenidium giganteum ARSEF 373.</title>
        <authorList>
            <person name="Morgan W.R."/>
            <person name="Tartar A."/>
        </authorList>
    </citation>
    <scope>NUCLEOTIDE SEQUENCE</scope>
    <source>
        <strain evidence="1">ARSEF 373</strain>
    </source>
</reference>
<dbReference type="AlphaFoldDB" id="A0AAV2YZ32"/>
<dbReference type="Proteomes" id="UP001146120">
    <property type="component" value="Unassembled WGS sequence"/>
</dbReference>
<evidence type="ECO:0000313" key="1">
    <source>
        <dbReference type="EMBL" id="DAZ98623.1"/>
    </source>
</evidence>
<gene>
    <name evidence="1" type="ORF">N0F65_000818</name>
</gene>